<proteinExistence type="predicted"/>
<keyword evidence="3" id="KW-1185">Reference proteome</keyword>
<evidence type="ECO:0000313" key="3">
    <source>
        <dbReference type="Proteomes" id="UP000320791"/>
    </source>
</evidence>
<keyword evidence="2" id="KW-0378">Hydrolase</keyword>
<reference evidence="2 3" key="1">
    <citation type="submission" date="2019-08" db="EMBL/GenBank/DDBJ databases">
        <authorList>
            <person name="Lei W."/>
        </authorList>
    </citation>
    <scope>NUCLEOTIDE SEQUENCE [LARGE SCALE GENOMIC DNA]</scope>
    <source>
        <strain evidence="2 3">CCUG 58627</strain>
    </source>
</reference>
<protein>
    <submittedName>
        <fullName evidence="2">Glycoside hydrolase family 16 protein</fullName>
    </submittedName>
</protein>
<dbReference type="InterPro" id="IPR000757">
    <property type="entry name" value="Beta-glucanase-like"/>
</dbReference>
<evidence type="ECO:0000313" key="2">
    <source>
        <dbReference type="EMBL" id="TWT26587.1"/>
    </source>
</evidence>
<sequence>MCGNPGQARCPQLVPRVVRGCAGHRHYRPRPGSGRSQTPIALAKVSDTASVTANLEQRAPSRSGTWSGDGGDCSHRRVLAALPCAPRHGKTTREDQMLSRRAFLLAPLALTACSASLQNFEPYSGRPKSDPHVRWDPSMVRGNILYGAPGYNGWVTGGVSYSGDPKLYGRFDVRLKSYPHSVLSYHVLLWPAADHWPPEIDIAENFRSDRQQTKAFIHGSGKQEFKVDCDATQPTTFSVEWRKDSIKFFCDDKMFGETTEDIPHEPMCLVVQVESHATSEGAELVANNGVTREKGPPKDEYRVPVVEILDVKYRRL</sequence>
<evidence type="ECO:0000259" key="1">
    <source>
        <dbReference type="PROSITE" id="PS51762"/>
    </source>
</evidence>
<gene>
    <name evidence="2" type="ORF">FRX94_04980</name>
</gene>
<dbReference type="InterPro" id="IPR013320">
    <property type="entry name" value="ConA-like_dom_sf"/>
</dbReference>
<dbReference type="PROSITE" id="PS51762">
    <property type="entry name" value="GH16_2"/>
    <property type="match status" value="1"/>
</dbReference>
<dbReference type="Gene3D" id="2.60.120.200">
    <property type="match status" value="1"/>
</dbReference>
<dbReference type="GO" id="GO:0005975">
    <property type="term" value="P:carbohydrate metabolic process"/>
    <property type="evidence" value="ECO:0007669"/>
    <property type="project" value="InterPro"/>
</dbReference>
<dbReference type="CDD" id="cd00413">
    <property type="entry name" value="Glyco_hydrolase_16"/>
    <property type="match status" value="1"/>
</dbReference>
<comment type="caution">
    <text evidence="2">The sequence shown here is derived from an EMBL/GenBank/DDBJ whole genome shotgun (WGS) entry which is preliminary data.</text>
</comment>
<organism evidence="2 3">
    <name type="scientific">Corynebacterium canis</name>
    <dbReference type="NCBI Taxonomy" id="679663"/>
    <lineage>
        <taxon>Bacteria</taxon>
        <taxon>Bacillati</taxon>
        <taxon>Actinomycetota</taxon>
        <taxon>Actinomycetes</taxon>
        <taxon>Mycobacteriales</taxon>
        <taxon>Corynebacteriaceae</taxon>
        <taxon>Corynebacterium</taxon>
    </lineage>
</organism>
<feature type="domain" description="GH16" evidence="1">
    <location>
        <begin position="121"/>
        <end position="309"/>
    </location>
</feature>
<dbReference type="OrthoDB" id="9809583at2"/>
<dbReference type="AlphaFoldDB" id="A0A5C5UL98"/>
<dbReference type="GO" id="GO:0004553">
    <property type="term" value="F:hydrolase activity, hydrolyzing O-glycosyl compounds"/>
    <property type="evidence" value="ECO:0007669"/>
    <property type="project" value="InterPro"/>
</dbReference>
<dbReference type="Proteomes" id="UP000320791">
    <property type="component" value="Unassembled WGS sequence"/>
</dbReference>
<dbReference type="Pfam" id="PF00722">
    <property type="entry name" value="Glyco_hydro_16"/>
    <property type="match status" value="1"/>
</dbReference>
<dbReference type="SUPFAM" id="SSF49899">
    <property type="entry name" value="Concanavalin A-like lectins/glucanases"/>
    <property type="match status" value="1"/>
</dbReference>
<name>A0A5C5UL98_9CORY</name>
<dbReference type="EMBL" id="VOHM01000008">
    <property type="protein sequence ID" value="TWT26587.1"/>
    <property type="molecule type" value="Genomic_DNA"/>
</dbReference>
<accession>A0A5C5UL98</accession>